<dbReference type="Proteomes" id="UP000608850">
    <property type="component" value="Unassembled WGS sequence"/>
</dbReference>
<sequence length="222" mass="23831">MSAVRTIAHRGCAEQYPENTVHAIRRVAAHVDAVEVDVRRCASGELVVVHDATIDRVADRCGRVADLTYADLADCDVLDTGDGVPTLEAVFDAVPSDLALNVELKETGLADDVAALAGGHDHDVLVSSFLVDALHESRGVAPALDRALLFDDDRETPLDVAAEIECTAVHPSVARCLATPIVERAHERGFDVNAWTVRTVADAERLAERGVDGIIVDRRDLL</sequence>
<dbReference type="RefSeq" id="WP_188879374.1">
    <property type="nucleotide sequence ID" value="NZ_BMOQ01000007.1"/>
</dbReference>
<evidence type="ECO:0000259" key="1">
    <source>
        <dbReference type="PROSITE" id="PS51704"/>
    </source>
</evidence>
<proteinExistence type="predicted"/>
<dbReference type="EMBL" id="BMOQ01000007">
    <property type="protein sequence ID" value="GGN22500.1"/>
    <property type="molecule type" value="Genomic_DNA"/>
</dbReference>
<dbReference type="PANTHER" id="PTHR46211">
    <property type="entry name" value="GLYCEROPHOSPHORYL DIESTER PHOSPHODIESTERASE"/>
    <property type="match status" value="1"/>
</dbReference>
<dbReference type="Gene3D" id="3.20.20.190">
    <property type="entry name" value="Phosphatidylinositol (PI) phosphodiesterase"/>
    <property type="match status" value="1"/>
</dbReference>
<protein>
    <submittedName>
        <fullName evidence="2">Glycerophosphoryl diester phosphodiesterase</fullName>
    </submittedName>
</protein>
<organism evidence="2 3">
    <name type="scientific">Halarchaeum nitratireducens</name>
    <dbReference type="NCBI Taxonomy" id="489913"/>
    <lineage>
        <taxon>Archaea</taxon>
        <taxon>Methanobacteriati</taxon>
        <taxon>Methanobacteriota</taxon>
        <taxon>Stenosarchaea group</taxon>
        <taxon>Halobacteria</taxon>
        <taxon>Halobacteriales</taxon>
        <taxon>Halobacteriaceae</taxon>
    </lineage>
</organism>
<dbReference type="PROSITE" id="PS51704">
    <property type="entry name" value="GP_PDE"/>
    <property type="match status" value="1"/>
</dbReference>
<dbReference type="GO" id="GO:0008081">
    <property type="term" value="F:phosphoric diester hydrolase activity"/>
    <property type="evidence" value="ECO:0007669"/>
    <property type="project" value="InterPro"/>
</dbReference>
<dbReference type="OrthoDB" id="19020at2157"/>
<dbReference type="SUPFAM" id="SSF51695">
    <property type="entry name" value="PLC-like phosphodiesterases"/>
    <property type="match status" value="1"/>
</dbReference>
<dbReference type="PANTHER" id="PTHR46211:SF14">
    <property type="entry name" value="GLYCEROPHOSPHODIESTER PHOSPHODIESTERASE"/>
    <property type="match status" value="1"/>
</dbReference>
<keyword evidence="3" id="KW-1185">Reference proteome</keyword>
<evidence type="ECO:0000313" key="2">
    <source>
        <dbReference type="EMBL" id="GGN22500.1"/>
    </source>
</evidence>
<dbReference type="InterPro" id="IPR017946">
    <property type="entry name" value="PLC-like_Pdiesterase_TIM-brl"/>
</dbReference>
<dbReference type="Pfam" id="PF03009">
    <property type="entry name" value="GDPD"/>
    <property type="match status" value="1"/>
</dbReference>
<dbReference type="InterPro" id="IPR030395">
    <property type="entry name" value="GP_PDE_dom"/>
</dbReference>
<feature type="domain" description="GP-PDE" evidence="1">
    <location>
        <begin position="4"/>
        <end position="222"/>
    </location>
</feature>
<dbReference type="AlphaFoldDB" id="A0A830GD11"/>
<name>A0A830GD11_9EURY</name>
<comment type="caution">
    <text evidence="2">The sequence shown here is derived from an EMBL/GenBank/DDBJ whole genome shotgun (WGS) entry which is preliminary data.</text>
</comment>
<gene>
    <name evidence="2" type="ORF">GCM10009021_25060</name>
</gene>
<dbReference type="GO" id="GO:0006629">
    <property type="term" value="P:lipid metabolic process"/>
    <property type="evidence" value="ECO:0007669"/>
    <property type="project" value="InterPro"/>
</dbReference>
<accession>A0A830GD11</accession>
<evidence type="ECO:0000313" key="3">
    <source>
        <dbReference type="Proteomes" id="UP000608850"/>
    </source>
</evidence>
<reference evidence="2 3" key="1">
    <citation type="journal article" date="2019" name="Int. J. Syst. Evol. Microbiol.">
        <title>The Global Catalogue of Microorganisms (GCM) 10K type strain sequencing project: providing services to taxonomists for standard genome sequencing and annotation.</title>
        <authorList>
            <consortium name="The Broad Institute Genomics Platform"/>
            <consortium name="The Broad Institute Genome Sequencing Center for Infectious Disease"/>
            <person name="Wu L."/>
            <person name="Ma J."/>
        </authorList>
    </citation>
    <scope>NUCLEOTIDE SEQUENCE [LARGE SCALE GENOMIC DNA]</scope>
    <source>
        <strain evidence="2 3">JCM 16331</strain>
    </source>
</reference>